<evidence type="ECO:0000256" key="1">
    <source>
        <dbReference type="SAM" id="MobiDB-lite"/>
    </source>
</evidence>
<proteinExistence type="predicted"/>
<dbReference type="Proteomes" id="UP000335636">
    <property type="component" value="Unassembled WGS sequence"/>
</dbReference>
<sequence>MVMTMACQARLGLTPATSPVPGGFSQNQSVEGFSSPPVNFLQELPSYRSVARRRTTILPRDKQSGTLLKPADSYGSHLEGGITKNLSSQSIRKYALNISEKRRLRCATAGGCVVLRSGMSLCTGRVPWELTSLDLASLGLPSGHGDTQTRDSSADYQPPPPAPGAPPPPLPPDAAPPPPLPPDAAAPPPPPPPPPAPNAPPLPPPPPPPPSSFSCS</sequence>
<organism evidence="2 3">
    <name type="scientific">Marmota monax</name>
    <name type="common">Woodchuck</name>
    <dbReference type="NCBI Taxonomy" id="9995"/>
    <lineage>
        <taxon>Eukaryota</taxon>
        <taxon>Metazoa</taxon>
        <taxon>Chordata</taxon>
        <taxon>Craniata</taxon>
        <taxon>Vertebrata</taxon>
        <taxon>Euteleostomi</taxon>
        <taxon>Mammalia</taxon>
        <taxon>Eutheria</taxon>
        <taxon>Euarchontoglires</taxon>
        <taxon>Glires</taxon>
        <taxon>Rodentia</taxon>
        <taxon>Sciuromorpha</taxon>
        <taxon>Sciuridae</taxon>
        <taxon>Xerinae</taxon>
        <taxon>Marmotini</taxon>
        <taxon>Marmota</taxon>
    </lineage>
</organism>
<reference evidence="2" key="1">
    <citation type="submission" date="2019-04" db="EMBL/GenBank/DDBJ databases">
        <authorList>
            <person name="Alioto T."/>
            <person name="Alioto T."/>
        </authorList>
    </citation>
    <scope>NUCLEOTIDE SEQUENCE [LARGE SCALE GENOMIC DNA]</scope>
</reference>
<dbReference type="PRINTS" id="PR01217">
    <property type="entry name" value="PRICHEXTENSN"/>
</dbReference>
<evidence type="ECO:0000313" key="2">
    <source>
        <dbReference type="EMBL" id="VTJ52019.1"/>
    </source>
</evidence>
<gene>
    <name evidence="2" type="ORF">MONAX_5E010715</name>
</gene>
<protein>
    <submittedName>
        <fullName evidence="2">Uncharacterized protein</fullName>
    </submittedName>
</protein>
<name>A0A5E4A4Q7_MARMO</name>
<dbReference type="EMBL" id="CABDUW010000012">
    <property type="protein sequence ID" value="VTJ52019.1"/>
    <property type="molecule type" value="Genomic_DNA"/>
</dbReference>
<dbReference type="AlphaFoldDB" id="A0A5E4A4Q7"/>
<feature type="compositionally biased region" description="Pro residues" evidence="1">
    <location>
        <begin position="157"/>
        <end position="216"/>
    </location>
</feature>
<evidence type="ECO:0000313" key="3">
    <source>
        <dbReference type="Proteomes" id="UP000335636"/>
    </source>
</evidence>
<accession>A0A5E4A4Q7</accession>
<comment type="caution">
    <text evidence="2">The sequence shown here is derived from an EMBL/GenBank/DDBJ whole genome shotgun (WGS) entry which is preliminary data.</text>
</comment>
<keyword evidence="3" id="KW-1185">Reference proteome</keyword>
<feature type="region of interest" description="Disordered" evidence="1">
    <location>
        <begin position="139"/>
        <end position="216"/>
    </location>
</feature>